<keyword evidence="1" id="KW-1133">Transmembrane helix</keyword>
<gene>
    <name evidence="2" type="ORF">UC3_03587</name>
</gene>
<keyword evidence="3" id="KW-1185">Reference proteome</keyword>
<dbReference type="AlphaFoldDB" id="R3VZE3"/>
<name>R3VZE3_9ENTE</name>
<dbReference type="Proteomes" id="UP000013785">
    <property type="component" value="Unassembled WGS sequence"/>
</dbReference>
<proteinExistence type="predicted"/>
<sequence>MKKEQILERAKIEKKDEGKEYNFNYSLASMGAYLFILLVILLVIRILRKENPYDILGILVSSLGVFQYKPYKKIEQKRRIYVLCLFITIGVILFSFYM</sequence>
<evidence type="ECO:0000256" key="1">
    <source>
        <dbReference type="SAM" id="Phobius"/>
    </source>
</evidence>
<comment type="caution">
    <text evidence="2">The sequence shown here is derived from an EMBL/GenBank/DDBJ whole genome shotgun (WGS) entry which is preliminary data.</text>
</comment>
<evidence type="ECO:0000313" key="2">
    <source>
        <dbReference type="EMBL" id="EOL40591.1"/>
    </source>
</evidence>
<dbReference type="EMBL" id="AJAT01000025">
    <property type="protein sequence ID" value="EOL40591.1"/>
    <property type="molecule type" value="Genomic_DNA"/>
</dbReference>
<dbReference type="OrthoDB" id="2662749at2"/>
<feature type="transmembrane region" description="Helical" evidence="1">
    <location>
        <begin position="52"/>
        <end position="68"/>
    </location>
</feature>
<dbReference type="PATRIC" id="fig|1158610.3.peg.3587"/>
<reference evidence="2 3" key="1">
    <citation type="submission" date="2013-02" db="EMBL/GenBank/DDBJ databases">
        <title>The Genome Sequence of Enterococcus phoeniculicola BAA-412.</title>
        <authorList>
            <consortium name="The Broad Institute Genome Sequencing Platform"/>
            <consortium name="The Broad Institute Genome Sequencing Center for Infectious Disease"/>
            <person name="Earl A.M."/>
            <person name="Gilmore M.S."/>
            <person name="Lebreton F."/>
            <person name="Walker B."/>
            <person name="Young S.K."/>
            <person name="Zeng Q."/>
            <person name="Gargeya S."/>
            <person name="Fitzgerald M."/>
            <person name="Haas B."/>
            <person name="Abouelleil A."/>
            <person name="Alvarado L."/>
            <person name="Arachchi H.M."/>
            <person name="Berlin A.M."/>
            <person name="Chapman S.B."/>
            <person name="Dewar J."/>
            <person name="Goldberg J."/>
            <person name="Griggs A."/>
            <person name="Gujja S."/>
            <person name="Hansen M."/>
            <person name="Howarth C."/>
            <person name="Imamovic A."/>
            <person name="Larimer J."/>
            <person name="McCowan C."/>
            <person name="Murphy C."/>
            <person name="Neiman D."/>
            <person name="Pearson M."/>
            <person name="Priest M."/>
            <person name="Roberts A."/>
            <person name="Saif S."/>
            <person name="Shea T."/>
            <person name="Sisk P."/>
            <person name="Sykes S."/>
            <person name="Wortman J."/>
            <person name="Nusbaum C."/>
            <person name="Birren B."/>
        </authorList>
    </citation>
    <scope>NUCLEOTIDE SEQUENCE [LARGE SCALE GENOMIC DNA]</scope>
    <source>
        <strain evidence="2 3">ATCC BAA-412</strain>
    </source>
</reference>
<feature type="transmembrane region" description="Helical" evidence="1">
    <location>
        <begin position="80"/>
        <end position="97"/>
    </location>
</feature>
<keyword evidence="1" id="KW-0472">Membrane</keyword>
<dbReference type="InterPro" id="IPR045620">
    <property type="entry name" value="DUF6442"/>
</dbReference>
<feature type="transmembrane region" description="Helical" evidence="1">
    <location>
        <begin position="21"/>
        <end position="46"/>
    </location>
</feature>
<evidence type="ECO:0000313" key="3">
    <source>
        <dbReference type="Proteomes" id="UP000013785"/>
    </source>
</evidence>
<organism evidence="2 3">
    <name type="scientific">Enterococcus phoeniculicola ATCC BAA-412</name>
    <dbReference type="NCBI Taxonomy" id="1158610"/>
    <lineage>
        <taxon>Bacteria</taxon>
        <taxon>Bacillati</taxon>
        <taxon>Bacillota</taxon>
        <taxon>Bacilli</taxon>
        <taxon>Lactobacillales</taxon>
        <taxon>Enterococcaceae</taxon>
        <taxon>Enterococcus</taxon>
    </lineage>
</organism>
<accession>R3VZE3</accession>
<dbReference type="HOGENOM" id="CLU_2329420_0_0_9"/>
<protein>
    <submittedName>
        <fullName evidence="2">Uncharacterized protein</fullName>
    </submittedName>
</protein>
<keyword evidence="1" id="KW-0812">Transmembrane</keyword>
<dbReference type="RefSeq" id="WP_010770215.1">
    <property type="nucleotide sequence ID" value="NZ_ASWE01000001.1"/>
</dbReference>
<dbReference type="Pfam" id="PF20040">
    <property type="entry name" value="DUF6442"/>
    <property type="match status" value="1"/>
</dbReference>